<proteinExistence type="predicted"/>
<evidence type="ECO:0000256" key="1">
    <source>
        <dbReference type="SAM" id="MobiDB-lite"/>
    </source>
</evidence>
<keyword evidence="2" id="KW-0732">Signal</keyword>
<organism evidence="4 5">
    <name type="scientific">Phytophthora megakarya</name>
    <dbReference type="NCBI Taxonomy" id="4795"/>
    <lineage>
        <taxon>Eukaryota</taxon>
        <taxon>Sar</taxon>
        <taxon>Stramenopiles</taxon>
        <taxon>Oomycota</taxon>
        <taxon>Peronosporomycetes</taxon>
        <taxon>Peronosporales</taxon>
        <taxon>Peronosporaceae</taxon>
        <taxon>Phytophthora</taxon>
    </lineage>
</organism>
<comment type="caution">
    <text evidence="4">The sequence shown here is derived from an EMBL/GenBank/DDBJ whole genome shotgun (WGS) entry which is preliminary data.</text>
</comment>
<dbReference type="Pfam" id="PF00188">
    <property type="entry name" value="CAP"/>
    <property type="match status" value="1"/>
</dbReference>
<dbReference type="InterPro" id="IPR014044">
    <property type="entry name" value="CAP_dom"/>
</dbReference>
<feature type="domain" description="SCP" evidence="3">
    <location>
        <begin position="168"/>
        <end position="287"/>
    </location>
</feature>
<evidence type="ECO:0000259" key="3">
    <source>
        <dbReference type="Pfam" id="PF00188"/>
    </source>
</evidence>
<dbReference type="EMBL" id="NBNE01002875">
    <property type="protein sequence ID" value="OWZ09207.1"/>
    <property type="molecule type" value="Genomic_DNA"/>
</dbReference>
<dbReference type="CDD" id="cd05379">
    <property type="entry name" value="CAP_bacterial"/>
    <property type="match status" value="1"/>
</dbReference>
<feature type="chain" id="PRO_5013234341" evidence="2">
    <location>
        <begin position="25"/>
        <end position="291"/>
    </location>
</feature>
<evidence type="ECO:0000313" key="5">
    <source>
        <dbReference type="Proteomes" id="UP000198211"/>
    </source>
</evidence>
<feature type="region of interest" description="Disordered" evidence="1">
    <location>
        <begin position="105"/>
        <end position="165"/>
    </location>
</feature>
<dbReference type="InterPro" id="IPR035940">
    <property type="entry name" value="CAP_sf"/>
</dbReference>
<accession>A0A225VWM7</accession>
<dbReference type="OrthoDB" id="568194at2759"/>
<reference evidence="5" key="1">
    <citation type="submission" date="2017-03" db="EMBL/GenBank/DDBJ databases">
        <title>Phytopthora megakarya and P. palmivora, two closely related causual agents of cacao black pod achieved similar genome size and gene model numbers by different mechanisms.</title>
        <authorList>
            <person name="Ali S."/>
            <person name="Shao J."/>
            <person name="Larry D.J."/>
            <person name="Kronmiller B."/>
            <person name="Shen D."/>
            <person name="Strem M.D."/>
            <person name="Melnick R.L."/>
            <person name="Guiltinan M.J."/>
            <person name="Tyler B.M."/>
            <person name="Meinhardt L.W."/>
            <person name="Bailey B.A."/>
        </authorList>
    </citation>
    <scope>NUCLEOTIDE SEQUENCE [LARGE SCALE GENOMIC DNA]</scope>
    <source>
        <strain evidence="5">zdho120</strain>
    </source>
</reference>
<feature type="signal peptide" evidence="2">
    <location>
        <begin position="1"/>
        <end position="24"/>
    </location>
</feature>
<gene>
    <name evidence="4" type="ORF">PHMEG_00018130</name>
</gene>
<keyword evidence="5" id="KW-1185">Reference proteome</keyword>
<protein>
    <submittedName>
        <fullName evidence="4">SCP-like extracellular protein</fullName>
    </submittedName>
</protein>
<sequence>MPRISSFALVAAFAVATSISATSAFQSGSNGRVMWENNCDFCGNDYRSMRAIPDVCGDVCAGDLACTHWSWNNYNGGTCWFKTGSKATKTSKWGTNCGYVVSRNNGNSKGQGLPSTPSTTSAPSTPSTTSAPSTPSTTSAPSTPSTTSAPSTPSTSTGLSSSETSEMLDRINAYRAQNGLPGLTIDNRLMTSAALHTQDQANNCKMTHAGSNGSRLGDRIKAQGYSFSKAAENVAAGQTSVEQVMTSWWNSPGHRANILDKDVSNVGFAKVVNNGCSNYATYWTQDFGRLQ</sequence>
<dbReference type="SUPFAM" id="SSF55797">
    <property type="entry name" value="PR-1-like"/>
    <property type="match status" value="1"/>
</dbReference>
<dbReference type="Gene3D" id="3.50.4.10">
    <property type="entry name" value="Hepatocyte Growth Factor"/>
    <property type="match status" value="1"/>
</dbReference>
<evidence type="ECO:0000313" key="4">
    <source>
        <dbReference type="EMBL" id="OWZ09207.1"/>
    </source>
</evidence>
<feature type="compositionally biased region" description="Low complexity" evidence="1">
    <location>
        <begin position="114"/>
        <end position="165"/>
    </location>
</feature>
<dbReference type="Proteomes" id="UP000198211">
    <property type="component" value="Unassembled WGS sequence"/>
</dbReference>
<dbReference type="PANTHER" id="PTHR31157:SF1">
    <property type="entry name" value="SCP DOMAIN-CONTAINING PROTEIN"/>
    <property type="match status" value="1"/>
</dbReference>
<name>A0A225VWM7_9STRA</name>
<evidence type="ECO:0000256" key="2">
    <source>
        <dbReference type="SAM" id="SignalP"/>
    </source>
</evidence>
<dbReference type="STRING" id="4795.A0A225VWM7"/>
<dbReference type="Gene3D" id="3.40.33.10">
    <property type="entry name" value="CAP"/>
    <property type="match status" value="1"/>
</dbReference>
<dbReference type="AlphaFoldDB" id="A0A225VWM7"/>
<dbReference type="PANTHER" id="PTHR31157">
    <property type="entry name" value="SCP DOMAIN-CONTAINING PROTEIN"/>
    <property type="match status" value="1"/>
</dbReference>